<dbReference type="PRINTS" id="PR00507">
    <property type="entry name" value="N12N6MTFRASE"/>
</dbReference>
<dbReference type="PROSITE" id="PS00092">
    <property type="entry name" value="N6_MTASE"/>
    <property type="match status" value="1"/>
</dbReference>
<dbReference type="InterPro" id="IPR029063">
    <property type="entry name" value="SAM-dependent_MTases_sf"/>
</dbReference>
<dbReference type="PANTHER" id="PTHR42933">
    <property type="entry name" value="SLR6095 PROTEIN"/>
    <property type="match status" value="1"/>
</dbReference>
<evidence type="ECO:0000259" key="9">
    <source>
        <dbReference type="Pfam" id="PF12161"/>
    </source>
</evidence>
<dbReference type="PANTHER" id="PTHR42933:SF3">
    <property type="entry name" value="TYPE I RESTRICTION ENZYME MJAVIII METHYLASE SUBUNIT"/>
    <property type="match status" value="1"/>
</dbReference>
<dbReference type="GO" id="GO:0032259">
    <property type="term" value="P:methylation"/>
    <property type="evidence" value="ECO:0007669"/>
    <property type="project" value="UniProtKB-KW"/>
</dbReference>
<keyword evidence="6" id="KW-0680">Restriction system</keyword>
<dbReference type="Pfam" id="PF02384">
    <property type="entry name" value="N6_Mtase"/>
    <property type="match status" value="1"/>
</dbReference>
<dbReference type="EC" id="2.1.1.72" evidence="2"/>
<dbReference type="InterPro" id="IPR022749">
    <property type="entry name" value="D12N6_MeTrfase_N"/>
</dbReference>
<evidence type="ECO:0000256" key="7">
    <source>
        <dbReference type="ARBA" id="ARBA00047942"/>
    </source>
</evidence>
<dbReference type="AlphaFoldDB" id="A0A1I3XF70"/>
<comment type="catalytic activity">
    <reaction evidence="7">
        <text>a 2'-deoxyadenosine in DNA + S-adenosyl-L-methionine = an N(6)-methyl-2'-deoxyadenosine in DNA + S-adenosyl-L-homocysteine + H(+)</text>
        <dbReference type="Rhea" id="RHEA:15197"/>
        <dbReference type="Rhea" id="RHEA-COMP:12418"/>
        <dbReference type="Rhea" id="RHEA-COMP:12419"/>
        <dbReference type="ChEBI" id="CHEBI:15378"/>
        <dbReference type="ChEBI" id="CHEBI:57856"/>
        <dbReference type="ChEBI" id="CHEBI:59789"/>
        <dbReference type="ChEBI" id="CHEBI:90615"/>
        <dbReference type="ChEBI" id="CHEBI:90616"/>
        <dbReference type="EC" id="2.1.1.72"/>
    </reaction>
</comment>
<feature type="domain" description="N6 adenine-specific DNA methyltransferase N-terminal" evidence="9">
    <location>
        <begin position="6"/>
        <end position="139"/>
    </location>
</feature>
<dbReference type="Gene3D" id="1.20.1260.30">
    <property type="match status" value="1"/>
</dbReference>
<dbReference type="GO" id="GO:0009007">
    <property type="term" value="F:site-specific DNA-methyltransferase (adenine-specific) activity"/>
    <property type="evidence" value="ECO:0007669"/>
    <property type="project" value="UniProtKB-EC"/>
</dbReference>
<reference evidence="10 11" key="1">
    <citation type="submission" date="2016-10" db="EMBL/GenBank/DDBJ databases">
        <authorList>
            <person name="de Groot N.N."/>
        </authorList>
    </citation>
    <scope>NUCLEOTIDE SEQUENCE [LARGE SCALE GENOMIC DNA]</scope>
    <source>
        <strain evidence="10 11">DSM 19981</strain>
    </source>
</reference>
<evidence type="ECO:0000313" key="10">
    <source>
        <dbReference type="EMBL" id="SFK18150.1"/>
    </source>
</evidence>
<dbReference type="Proteomes" id="UP000199473">
    <property type="component" value="Unassembled WGS sequence"/>
</dbReference>
<name>A0A1I3XF70_9PROT</name>
<evidence type="ECO:0000259" key="8">
    <source>
        <dbReference type="Pfam" id="PF02384"/>
    </source>
</evidence>
<dbReference type="Pfam" id="PF12161">
    <property type="entry name" value="HsdM_N"/>
    <property type="match status" value="1"/>
</dbReference>
<keyword evidence="11" id="KW-1185">Reference proteome</keyword>
<dbReference type="InterPro" id="IPR003356">
    <property type="entry name" value="DNA_methylase_A-5"/>
</dbReference>
<keyword evidence="4" id="KW-0808">Transferase</keyword>
<dbReference type="EMBL" id="FOSQ01000001">
    <property type="protein sequence ID" value="SFK18150.1"/>
    <property type="molecule type" value="Genomic_DNA"/>
</dbReference>
<feature type="domain" description="DNA methylase adenine-specific" evidence="8">
    <location>
        <begin position="147"/>
        <end position="485"/>
    </location>
</feature>
<dbReference type="SUPFAM" id="SSF53335">
    <property type="entry name" value="S-adenosyl-L-methionine-dependent methyltransferases"/>
    <property type="match status" value="1"/>
</dbReference>
<dbReference type="InterPro" id="IPR002052">
    <property type="entry name" value="DNA_methylase_N6_adenine_CS"/>
</dbReference>
<evidence type="ECO:0000256" key="1">
    <source>
        <dbReference type="ARBA" id="ARBA00006594"/>
    </source>
</evidence>
<dbReference type="InterPro" id="IPR038333">
    <property type="entry name" value="T1MK-like_N_sf"/>
</dbReference>
<dbReference type="OrthoDB" id="9806213at2"/>
<evidence type="ECO:0000256" key="6">
    <source>
        <dbReference type="ARBA" id="ARBA00022747"/>
    </source>
</evidence>
<keyword evidence="5" id="KW-0949">S-adenosyl-L-methionine</keyword>
<dbReference type="GO" id="GO:0003677">
    <property type="term" value="F:DNA binding"/>
    <property type="evidence" value="ECO:0007669"/>
    <property type="project" value="InterPro"/>
</dbReference>
<evidence type="ECO:0000256" key="5">
    <source>
        <dbReference type="ARBA" id="ARBA00022691"/>
    </source>
</evidence>
<protein>
    <recommendedName>
        <fullName evidence="2">site-specific DNA-methyltransferase (adenine-specific)</fullName>
        <ecNumber evidence="2">2.1.1.72</ecNumber>
    </recommendedName>
</protein>
<evidence type="ECO:0000256" key="4">
    <source>
        <dbReference type="ARBA" id="ARBA00022679"/>
    </source>
</evidence>
<dbReference type="GO" id="GO:0009307">
    <property type="term" value="P:DNA restriction-modification system"/>
    <property type="evidence" value="ECO:0007669"/>
    <property type="project" value="UniProtKB-KW"/>
</dbReference>
<accession>A0A1I3XF70</accession>
<evidence type="ECO:0000256" key="3">
    <source>
        <dbReference type="ARBA" id="ARBA00022603"/>
    </source>
</evidence>
<dbReference type="Gene3D" id="3.40.50.150">
    <property type="entry name" value="Vaccinia Virus protein VP39"/>
    <property type="match status" value="1"/>
</dbReference>
<evidence type="ECO:0000256" key="2">
    <source>
        <dbReference type="ARBA" id="ARBA00011900"/>
    </source>
</evidence>
<proteinExistence type="inferred from homology"/>
<evidence type="ECO:0000313" key="11">
    <source>
        <dbReference type="Proteomes" id="UP000199473"/>
    </source>
</evidence>
<dbReference type="GO" id="GO:0008170">
    <property type="term" value="F:N-methyltransferase activity"/>
    <property type="evidence" value="ECO:0007669"/>
    <property type="project" value="InterPro"/>
</dbReference>
<gene>
    <name evidence="10" type="ORF">SAMN02745775_101250</name>
</gene>
<dbReference type="RefSeq" id="WP_092957307.1">
    <property type="nucleotide sequence ID" value="NZ_FOSQ01000001.1"/>
</dbReference>
<comment type="similarity">
    <text evidence="1">Belongs to the N(4)/N(6)-methyltransferase family.</text>
</comment>
<dbReference type="STRING" id="1123062.SAMN02745775_101250"/>
<dbReference type="InterPro" id="IPR051537">
    <property type="entry name" value="DNA_Adenine_Mtase"/>
</dbReference>
<sequence>MLTGELRSQIDRIWDSFWTGGISNPLEVMEQITYLLFIRRLDELHTLEERKAARLRRPMDRRIFPEGLSGEGRKARPFDDLRWSRFRNLAPAEMFAVVGEHVFPFLRTLGGDGSTYSHHMRDARFTIPTPALLSRVVDMLEAVPMEDADTKGDIYEYMLGKIATAGQNGQFRTPRHLIQLMVEMAAPTPRDIIVDPASGTCGFLVAAAEYLRQHHPAVLHDDAARAHFHGQGRLGGAFHAFDFDSTMLRIGSMNMLLHGVENPDVRYRDSLAQDHAEDADRYTLVLANPPFAGSLDTETVAKDLTAIVKTRKTELLFLALFLRLLKPGGRAAVVVPDGVLFGSSKAHKELRRMLVEDHKLDGIVSLPSGVFRPYAGVSCAILFFTRTDSGGTDGVWFYDMLADGFSLDDKRTPLLPEGRLGPVPREALAEAELATRNNLPDVLARWRRRDGEERDRPRTARSFVVPKAEIVAAGWDLSINRYKEVVREETSHRSPREILAELRKLEAEISEGMTRLEGMLS</sequence>
<keyword evidence="3" id="KW-0489">Methyltransferase</keyword>
<organism evidence="10 11">
    <name type="scientific">Falsiroseomonas stagni DSM 19981</name>
    <dbReference type="NCBI Taxonomy" id="1123062"/>
    <lineage>
        <taxon>Bacteria</taxon>
        <taxon>Pseudomonadati</taxon>
        <taxon>Pseudomonadota</taxon>
        <taxon>Alphaproteobacteria</taxon>
        <taxon>Acetobacterales</taxon>
        <taxon>Roseomonadaceae</taxon>
        <taxon>Falsiroseomonas</taxon>
    </lineage>
</organism>